<dbReference type="EMBL" id="AZES01000018">
    <property type="protein sequence ID" value="KRL32182.1"/>
    <property type="molecule type" value="Genomic_DNA"/>
</dbReference>
<dbReference type="Proteomes" id="UP000051908">
    <property type="component" value="Unassembled WGS sequence"/>
</dbReference>
<evidence type="ECO:0000313" key="3">
    <source>
        <dbReference type="EMBL" id="KRL32182.1"/>
    </source>
</evidence>
<feature type="region of interest" description="Disordered" evidence="1">
    <location>
        <begin position="34"/>
        <end position="58"/>
    </location>
</feature>
<proteinExistence type="predicted"/>
<evidence type="ECO:0000313" key="4">
    <source>
        <dbReference type="Proteomes" id="UP000051908"/>
    </source>
</evidence>
<organism evidence="3 4">
    <name type="scientific">Companilactobacillus paralimentarius DSM 13238 = JCM 10415</name>
    <dbReference type="NCBI Taxonomy" id="1122151"/>
    <lineage>
        <taxon>Bacteria</taxon>
        <taxon>Bacillati</taxon>
        <taxon>Bacillota</taxon>
        <taxon>Bacilli</taxon>
        <taxon>Lactobacillales</taxon>
        <taxon>Lactobacillaceae</taxon>
        <taxon>Companilactobacillus</taxon>
    </lineage>
</organism>
<sequence>MKKKTILLSAIILGGFAAPVVQQTVVNAQTVQTEVTQNKKDQEGKSSNNQEPRTNKIKLGDKISLDQLNAETSIVVPSTNKDVNTKLDDIFVNLTDEELAELKANK</sequence>
<keyword evidence="2" id="KW-0732">Signal</keyword>
<dbReference type="PATRIC" id="fig|1122151.5.peg.1167"/>
<feature type="signal peptide" evidence="2">
    <location>
        <begin position="1"/>
        <end position="23"/>
    </location>
</feature>
<accession>A0A0R1PIL2</accession>
<dbReference type="RefSeq" id="WP_025085300.1">
    <property type="nucleotide sequence ID" value="NZ_AZES01000018.1"/>
</dbReference>
<gene>
    <name evidence="3" type="ORF">FD33_GL001128</name>
</gene>
<evidence type="ECO:0000256" key="2">
    <source>
        <dbReference type="SAM" id="SignalP"/>
    </source>
</evidence>
<name>A0A0R1PIL2_9LACO</name>
<comment type="caution">
    <text evidence="3">The sequence shown here is derived from an EMBL/GenBank/DDBJ whole genome shotgun (WGS) entry which is preliminary data.</text>
</comment>
<protein>
    <submittedName>
        <fullName evidence="3">Uncharacterized protein</fullName>
    </submittedName>
</protein>
<reference evidence="3 4" key="1">
    <citation type="journal article" date="2015" name="Genome Announc.">
        <title>Expanding the biotechnology potential of lactobacilli through comparative genomics of 213 strains and associated genera.</title>
        <authorList>
            <person name="Sun Z."/>
            <person name="Harris H.M."/>
            <person name="McCann A."/>
            <person name="Guo C."/>
            <person name="Argimon S."/>
            <person name="Zhang W."/>
            <person name="Yang X."/>
            <person name="Jeffery I.B."/>
            <person name="Cooney J.C."/>
            <person name="Kagawa T.F."/>
            <person name="Liu W."/>
            <person name="Song Y."/>
            <person name="Salvetti E."/>
            <person name="Wrobel A."/>
            <person name="Rasinkangas P."/>
            <person name="Parkhill J."/>
            <person name="Rea M.C."/>
            <person name="O'Sullivan O."/>
            <person name="Ritari J."/>
            <person name="Douillard F.P."/>
            <person name="Paul Ross R."/>
            <person name="Yang R."/>
            <person name="Briner A.E."/>
            <person name="Felis G.E."/>
            <person name="de Vos W.M."/>
            <person name="Barrangou R."/>
            <person name="Klaenhammer T.R."/>
            <person name="Caufield P.W."/>
            <person name="Cui Y."/>
            <person name="Zhang H."/>
            <person name="O'Toole P.W."/>
        </authorList>
    </citation>
    <scope>NUCLEOTIDE SEQUENCE [LARGE SCALE GENOMIC DNA]</scope>
    <source>
        <strain evidence="3 4">DSM 13238</strain>
    </source>
</reference>
<dbReference type="GeneID" id="96667128"/>
<keyword evidence="4" id="KW-1185">Reference proteome</keyword>
<feature type="chain" id="PRO_5039712316" evidence="2">
    <location>
        <begin position="24"/>
        <end position="106"/>
    </location>
</feature>
<evidence type="ECO:0000256" key="1">
    <source>
        <dbReference type="SAM" id="MobiDB-lite"/>
    </source>
</evidence>
<dbReference type="AlphaFoldDB" id="A0A0R1PIL2"/>